<evidence type="ECO:0000313" key="4">
    <source>
        <dbReference type="EMBL" id="POI21747.1"/>
    </source>
</evidence>
<proteinExistence type="predicted"/>
<organism evidence="4 5">
    <name type="scientific">Bambusicola thoracicus</name>
    <name type="common">Chinese bamboo-partridge</name>
    <name type="synonym">Perdix thoracica</name>
    <dbReference type="NCBI Taxonomy" id="9083"/>
    <lineage>
        <taxon>Eukaryota</taxon>
        <taxon>Metazoa</taxon>
        <taxon>Chordata</taxon>
        <taxon>Craniata</taxon>
        <taxon>Vertebrata</taxon>
        <taxon>Euteleostomi</taxon>
        <taxon>Archelosauria</taxon>
        <taxon>Archosauria</taxon>
        <taxon>Dinosauria</taxon>
        <taxon>Saurischia</taxon>
        <taxon>Theropoda</taxon>
        <taxon>Coelurosauria</taxon>
        <taxon>Aves</taxon>
        <taxon>Neognathae</taxon>
        <taxon>Galloanserae</taxon>
        <taxon>Galliformes</taxon>
        <taxon>Phasianidae</taxon>
        <taxon>Perdicinae</taxon>
        <taxon>Bambusicola</taxon>
    </lineage>
</organism>
<dbReference type="CDD" id="cd11304">
    <property type="entry name" value="Cadherin_repeat"/>
    <property type="match status" value="1"/>
</dbReference>
<evidence type="ECO:0000259" key="3">
    <source>
        <dbReference type="Pfam" id="PF17756"/>
    </source>
</evidence>
<dbReference type="Proteomes" id="UP000237246">
    <property type="component" value="Unassembled WGS sequence"/>
</dbReference>
<protein>
    <recommendedName>
        <fullName evidence="3">Ret cadherin like domain-containing protein</fullName>
    </recommendedName>
</protein>
<sequence>MQKSCDWDELSCYVPSFAASFALYFPRKEYSENVYIDQPAGAPLLRIHALRDSHGETAHFHLCQNLIISRARSHENHWFQIREKMGLLYLSKNLDREDFNML</sequence>
<dbReference type="EMBL" id="PPHD01065561">
    <property type="protein sequence ID" value="POI21747.1"/>
    <property type="molecule type" value="Genomic_DNA"/>
</dbReference>
<dbReference type="GO" id="GO:0016020">
    <property type="term" value="C:membrane"/>
    <property type="evidence" value="ECO:0007669"/>
    <property type="project" value="UniProtKB-SubCell"/>
</dbReference>
<dbReference type="AlphaFoldDB" id="A0A2P4SCB2"/>
<evidence type="ECO:0000256" key="1">
    <source>
        <dbReference type="ARBA" id="ARBA00004370"/>
    </source>
</evidence>
<gene>
    <name evidence="4" type="ORF">CIB84_014504</name>
</gene>
<dbReference type="Pfam" id="PF17756">
    <property type="entry name" value="RET_CLD1"/>
    <property type="match status" value="1"/>
</dbReference>
<evidence type="ECO:0000256" key="2">
    <source>
        <dbReference type="ARBA" id="ARBA00023136"/>
    </source>
</evidence>
<keyword evidence="2" id="KW-0472">Membrane</keyword>
<keyword evidence="5" id="KW-1185">Reference proteome</keyword>
<dbReference type="InterPro" id="IPR015919">
    <property type="entry name" value="Cadherin-like_sf"/>
</dbReference>
<dbReference type="OrthoDB" id="4062651at2759"/>
<feature type="domain" description="Ret cadherin like" evidence="3">
    <location>
        <begin position="23"/>
        <end position="102"/>
    </location>
</feature>
<dbReference type="GO" id="GO:0005509">
    <property type="term" value="F:calcium ion binding"/>
    <property type="evidence" value="ECO:0007669"/>
    <property type="project" value="InterPro"/>
</dbReference>
<dbReference type="SUPFAM" id="SSF49313">
    <property type="entry name" value="Cadherin-like"/>
    <property type="match status" value="1"/>
</dbReference>
<comment type="subcellular location">
    <subcellularLocation>
        <location evidence="1">Membrane</location>
    </subcellularLocation>
</comment>
<reference evidence="4 5" key="1">
    <citation type="submission" date="2018-01" db="EMBL/GenBank/DDBJ databases">
        <title>Comparison of the Chinese Bamboo Partridge and Red Junglefowl genome sequences highlights the importance of demography in genome evolution.</title>
        <authorList>
            <person name="Tiley G.P."/>
            <person name="Kimball R.T."/>
            <person name="Braun E.L."/>
            <person name="Burleigh J.G."/>
        </authorList>
    </citation>
    <scope>NUCLEOTIDE SEQUENCE [LARGE SCALE GENOMIC DNA]</scope>
    <source>
        <strain evidence="4">RTK389</strain>
        <tissue evidence="4">Blood</tissue>
    </source>
</reference>
<name>A0A2P4SCB2_BAMTH</name>
<accession>A0A2P4SCB2</accession>
<evidence type="ECO:0000313" key="5">
    <source>
        <dbReference type="Proteomes" id="UP000237246"/>
    </source>
</evidence>
<dbReference type="Gene3D" id="2.60.40.60">
    <property type="entry name" value="Cadherins"/>
    <property type="match status" value="1"/>
</dbReference>
<dbReference type="InterPro" id="IPR041163">
    <property type="entry name" value="Ret_CLD1"/>
</dbReference>
<comment type="caution">
    <text evidence="4">The sequence shown here is derived from an EMBL/GenBank/DDBJ whole genome shotgun (WGS) entry which is preliminary data.</text>
</comment>